<organism evidence="1">
    <name type="scientific">marine sediment metagenome</name>
    <dbReference type="NCBI Taxonomy" id="412755"/>
    <lineage>
        <taxon>unclassified sequences</taxon>
        <taxon>metagenomes</taxon>
        <taxon>ecological metagenomes</taxon>
    </lineage>
</organism>
<evidence type="ECO:0000313" key="1">
    <source>
        <dbReference type="EMBL" id="GAI30623.1"/>
    </source>
</evidence>
<proteinExistence type="predicted"/>
<feature type="non-terminal residue" evidence="1">
    <location>
        <position position="31"/>
    </location>
</feature>
<dbReference type="AlphaFoldDB" id="X1MH69"/>
<dbReference type="EMBL" id="BARV01015438">
    <property type="protein sequence ID" value="GAI30623.1"/>
    <property type="molecule type" value="Genomic_DNA"/>
</dbReference>
<sequence length="31" mass="3620">MSYQVKIDNIANKINLLYYILALLNYSLTLT</sequence>
<protein>
    <submittedName>
        <fullName evidence="1">Uncharacterized protein</fullName>
    </submittedName>
</protein>
<name>X1MH69_9ZZZZ</name>
<reference evidence="1" key="1">
    <citation type="journal article" date="2014" name="Front. Microbiol.">
        <title>High frequency of phylogenetically diverse reductive dehalogenase-homologous genes in deep subseafloor sedimentary metagenomes.</title>
        <authorList>
            <person name="Kawai M."/>
            <person name="Futagami T."/>
            <person name="Toyoda A."/>
            <person name="Takaki Y."/>
            <person name="Nishi S."/>
            <person name="Hori S."/>
            <person name="Arai W."/>
            <person name="Tsubouchi T."/>
            <person name="Morono Y."/>
            <person name="Uchiyama I."/>
            <person name="Ito T."/>
            <person name="Fujiyama A."/>
            <person name="Inagaki F."/>
            <person name="Takami H."/>
        </authorList>
    </citation>
    <scope>NUCLEOTIDE SEQUENCE</scope>
    <source>
        <strain evidence="1">Expedition CK06-06</strain>
    </source>
</reference>
<comment type="caution">
    <text evidence="1">The sequence shown here is derived from an EMBL/GenBank/DDBJ whole genome shotgun (WGS) entry which is preliminary data.</text>
</comment>
<gene>
    <name evidence="1" type="ORF">S06H3_26674</name>
</gene>
<accession>X1MH69</accession>